<organism evidence="1 2">
    <name type="scientific">Protopolystoma xenopodis</name>
    <dbReference type="NCBI Taxonomy" id="117903"/>
    <lineage>
        <taxon>Eukaryota</taxon>
        <taxon>Metazoa</taxon>
        <taxon>Spiralia</taxon>
        <taxon>Lophotrochozoa</taxon>
        <taxon>Platyhelminthes</taxon>
        <taxon>Monogenea</taxon>
        <taxon>Polyopisthocotylea</taxon>
        <taxon>Polystomatidea</taxon>
        <taxon>Polystomatidae</taxon>
        <taxon>Protopolystoma</taxon>
    </lineage>
</organism>
<accession>A0A3S5CVP2</accession>
<evidence type="ECO:0000313" key="1">
    <source>
        <dbReference type="EMBL" id="VEL43482.1"/>
    </source>
</evidence>
<reference evidence="1" key="1">
    <citation type="submission" date="2018-11" db="EMBL/GenBank/DDBJ databases">
        <authorList>
            <consortium name="Pathogen Informatics"/>
        </authorList>
    </citation>
    <scope>NUCLEOTIDE SEQUENCE</scope>
</reference>
<gene>
    <name evidence="1" type="ORF">PXEA_LOCUS36922</name>
</gene>
<dbReference type="SUPFAM" id="SSF46966">
    <property type="entry name" value="Spectrin repeat"/>
    <property type="match status" value="1"/>
</dbReference>
<dbReference type="AlphaFoldDB" id="A0A3S5CVP2"/>
<proteinExistence type="predicted"/>
<evidence type="ECO:0000313" key="2">
    <source>
        <dbReference type="Proteomes" id="UP000784294"/>
    </source>
</evidence>
<protein>
    <submittedName>
        <fullName evidence="1">Uncharacterized protein</fullName>
    </submittedName>
</protein>
<sequence>MVRLRLVVLEIQLRWGKVIELEGNRTSLLQKELARQTANDTLRREFARLSDESNSWIEFQQAAVNSVSLKGTGSLEELLKQLLDIENIVIKNRDQLDKLEQCDQVGGYS</sequence>
<dbReference type="Gene3D" id="1.20.58.60">
    <property type="match status" value="1"/>
</dbReference>
<dbReference type="Proteomes" id="UP000784294">
    <property type="component" value="Unassembled WGS sequence"/>
</dbReference>
<comment type="caution">
    <text evidence="1">The sequence shown here is derived from an EMBL/GenBank/DDBJ whole genome shotgun (WGS) entry which is preliminary data.</text>
</comment>
<dbReference type="EMBL" id="CAAALY010281858">
    <property type="protein sequence ID" value="VEL43482.1"/>
    <property type="molecule type" value="Genomic_DNA"/>
</dbReference>
<keyword evidence="2" id="KW-1185">Reference proteome</keyword>
<name>A0A3S5CVP2_9PLAT</name>